<feature type="domain" description="Heterokaryon incompatibility" evidence="1">
    <location>
        <begin position="81"/>
        <end position="204"/>
    </location>
</feature>
<evidence type="ECO:0000259" key="1">
    <source>
        <dbReference type="Pfam" id="PF06985"/>
    </source>
</evidence>
<dbReference type="AlphaFoldDB" id="A0A5M3MDZ2"/>
<proteinExistence type="predicted"/>
<keyword evidence="3" id="KW-1185">Reference proteome</keyword>
<dbReference type="Proteomes" id="UP000053558">
    <property type="component" value="Unassembled WGS sequence"/>
</dbReference>
<dbReference type="RefSeq" id="XP_007772815.1">
    <property type="nucleotide sequence ID" value="XM_007774625.1"/>
</dbReference>
<name>A0A5M3MDZ2_CONPW</name>
<organism evidence="2 3">
    <name type="scientific">Coniophora puteana (strain RWD-64-598)</name>
    <name type="common">Brown rot fungus</name>
    <dbReference type="NCBI Taxonomy" id="741705"/>
    <lineage>
        <taxon>Eukaryota</taxon>
        <taxon>Fungi</taxon>
        <taxon>Dikarya</taxon>
        <taxon>Basidiomycota</taxon>
        <taxon>Agaricomycotina</taxon>
        <taxon>Agaricomycetes</taxon>
        <taxon>Agaricomycetidae</taxon>
        <taxon>Boletales</taxon>
        <taxon>Coniophorineae</taxon>
        <taxon>Coniophoraceae</taxon>
        <taxon>Coniophora</taxon>
    </lineage>
</organism>
<gene>
    <name evidence="2" type="ORF">CONPUDRAFT_168372</name>
</gene>
<dbReference type="GeneID" id="19205984"/>
<dbReference type="EMBL" id="JH711584">
    <property type="protein sequence ID" value="EIW77448.1"/>
    <property type="molecule type" value="Genomic_DNA"/>
</dbReference>
<comment type="caution">
    <text evidence="2">The sequence shown here is derived from an EMBL/GenBank/DDBJ whole genome shotgun (WGS) entry which is preliminary data.</text>
</comment>
<reference evidence="3" key="1">
    <citation type="journal article" date="2012" name="Science">
        <title>The Paleozoic origin of enzymatic lignin decomposition reconstructed from 31 fungal genomes.</title>
        <authorList>
            <person name="Floudas D."/>
            <person name="Binder M."/>
            <person name="Riley R."/>
            <person name="Barry K."/>
            <person name="Blanchette R.A."/>
            <person name="Henrissat B."/>
            <person name="Martinez A.T."/>
            <person name="Otillar R."/>
            <person name="Spatafora J.W."/>
            <person name="Yadav J.S."/>
            <person name="Aerts A."/>
            <person name="Benoit I."/>
            <person name="Boyd A."/>
            <person name="Carlson A."/>
            <person name="Copeland A."/>
            <person name="Coutinho P.M."/>
            <person name="de Vries R.P."/>
            <person name="Ferreira P."/>
            <person name="Findley K."/>
            <person name="Foster B."/>
            <person name="Gaskell J."/>
            <person name="Glotzer D."/>
            <person name="Gorecki P."/>
            <person name="Heitman J."/>
            <person name="Hesse C."/>
            <person name="Hori C."/>
            <person name="Igarashi K."/>
            <person name="Jurgens J.A."/>
            <person name="Kallen N."/>
            <person name="Kersten P."/>
            <person name="Kohler A."/>
            <person name="Kuees U."/>
            <person name="Kumar T.K.A."/>
            <person name="Kuo A."/>
            <person name="LaButti K."/>
            <person name="Larrondo L.F."/>
            <person name="Lindquist E."/>
            <person name="Ling A."/>
            <person name="Lombard V."/>
            <person name="Lucas S."/>
            <person name="Lundell T."/>
            <person name="Martin R."/>
            <person name="McLaughlin D.J."/>
            <person name="Morgenstern I."/>
            <person name="Morin E."/>
            <person name="Murat C."/>
            <person name="Nagy L.G."/>
            <person name="Nolan M."/>
            <person name="Ohm R.A."/>
            <person name="Patyshakuliyeva A."/>
            <person name="Rokas A."/>
            <person name="Ruiz-Duenas F.J."/>
            <person name="Sabat G."/>
            <person name="Salamov A."/>
            <person name="Samejima M."/>
            <person name="Schmutz J."/>
            <person name="Slot J.C."/>
            <person name="St John F."/>
            <person name="Stenlid J."/>
            <person name="Sun H."/>
            <person name="Sun S."/>
            <person name="Syed K."/>
            <person name="Tsang A."/>
            <person name="Wiebenga A."/>
            <person name="Young D."/>
            <person name="Pisabarro A."/>
            <person name="Eastwood D.C."/>
            <person name="Martin F."/>
            <person name="Cullen D."/>
            <person name="Grigoriev I.V."/>
            <person name="Hibbett D.S."/>
        </authorList>
    </citation>
    <scope>NUCLEOTIDE SEQUENCE [LARGE SCALE GENOMIC DNA]</scope>
    <source>
        <strain evidence="3">RWD-64-598 SS2</strain>
    </source>
</reference>
<dbReference type="OrthoDB" id="1938262at2759"/>
<dbReference type="PANTHER" id="PTHR10622:SF10">
    <property type="entry name" value="HET DOMAIN-CONTAINING PROTEIN"/>
    <property type="match status" value="1"/>
</dbReference>
<accession>A0A5M3MDZ2</accession>
<evidence type="ECO:0000313" key="3">
    <source>
        <dbReference type="Proteomes" id="UP000053558"/>
    </source>
</evidence>
<dbReference type="PANTHER" id="PTHR10622">
    <property type="entry name" value="HET DOMAIN-CONTAINING PROTEIN"/>
    <property type="match status" value="1"/>
</dbReference>
<sequence>MEVVDRTHIDEEISRCVHDEIPIRLIYIPTGELVDREFVCNHFRREIHRRLGGIMQTPDSETGRVQAQSNVFWTTLDVVAYATLSHRWGDGEPSYADYVRRWEARQRQNEQQRRRLSTTHVRLFQRGAGGGPHDVNTPPLAPTPGYEKLERFLAETSRRGIDFAWSDTCCIDKSSSAELDESIRSMFRWYRNSALCVVHLSQTTSVLDMGQDEWFRRGWTLQELLAPWRVKFMNRDWQPLTNDENDKRIKRVTAADGEPQSTSGFSVRSGLLGRGNWSISNQTLIGVVCETTRIPEAVFEREYRPRTIKIDERMGWAANRMTTRGEDAAYALMGMLGVSIQIAYGEGRARAFRRLFEAIVQDVQDPSVLHFPHPYVPRSPSDYLTDDPIDWRRCKLAQQIDMGTTRQGLRIRVAVISAEFVGTEPSGSDFRCQALNDTKFEPRDLNFDPRRVLKKSALGIVAYCEVEAKSKIAFSEHVIAYLLTSSWEVHHEDGHDGWGSWTINDGDNVEKWQLSSSLFGFDIRGSDFSNAVDITQMQVFFVDKQHVEYYDLCVPSHPHLRLDMSRS</sequence>
<evidence type="ECO:0000313" key="2">
    <source>
        <dbReference type="EMBL" id="EIW77448.1"/>
    </source>
</evidence>
<protein>
    <recommendedName>
        <fullName evidence="1">Heterokaryon incompatibility domain-containing protein</fullName>
    </recommendedName>
</protein>
<dbReference type="Pfam" id="PF06985">
    <property type="entry name" value="HET"/>
    <property type="match status" value="1"/>
</dbReference>
<dbReference type="InterPro" id="IPR010730">
    <property type="entry name" value="HET"/>
</dbReference>
<dbReference type="KEGG" id="cput:CONPUDRAFT_168372"/>